<dbReference type="AlphaFoldDB" id="I2FG50"/>
<feature type="chain" id="PRO_5003657861" evidence="1">
    <location>
        <begin position="24"/>
        <end position="233"/>
    </location>
</feature>
<protein>
    <submittedName>
        <fullName evidence="2">Uncharacterized protein</fullName>
    </submittedName>
</protein>
<organism evidence="2">
    <name type="scientific">Pseudomonas sp. K-62</name>
    <dbReference type="NCBI Taxonomy" id="76885"/>
    <lineage>
        <taxon>Bacteria</taxon>
        <taxon>Pseudomonadati</taxon>
        <taxon>Pseudomonadota</taxon>
        <taxon>Gammaproteobacteria</taxon>
        <taxon>Pseudomonadales</taxon>
        <taxon>Pseudomonadaceae</taxon>
        <taxon>Pseudomonas</taxon>
    </lineage>
</organism>
<evidence type="ECO:0000313" key="2">
    <source>
        <dbReference type="EMBL" id="BAM13985.1"/>
    </source>
</evidence>
<dbReference type="RefSeq" id="WP_015061149.1">
    <property type="nucleotide sequence ID" value="NC_019309.1"/>
</dbReference>
<keyword evidence="2" id="KW-0614">Plasmid</keyword>
<accession>I2FG50</accession>
<sequence length="233" mass="25380">MRGSLIAFACAVISLVGASNSFAAESRAKVQPEFISVFQVPWQCPSAPEIACGGLAKPVLLELEQNTGIAEAWINRAGTVLAVVGSDQNHEARTNAVRTLLREIFEKDVATELEGEARASELANFRSDASWYRGAQVDALSKEEADIIAERLVRRVQAKVPLSEDKARLLTASLANVLKQRRFVLDSDSPPVGDQKPYNEQMREIVRAQLDPVGVSAFEDAIAKGHRPMPGEK</sequence>
<evidence type="ECO:0000256" key="1">
    <source>
        <dbReference type="SAM" id="SignalP"/>
    </source>
</evidence>
<geneLocation type="plasmid" evidence="2">
    <name>pMR68</name>
</geneLocation>
<name>I2FG50_9PSED</name>
<reference evidence="2" key="1">
    <citation type="submission" date="2012-04" db="EMBL/GenBank/DDBJ databases">
        <title>Nucleotide sequence of Pseudomonas sp. K-62 plasmid pMR68 containing mercury resistance genes.</title>
        <authorList>
            <person name="Kiyono M."/>
            <person name="Mochizuki Y."/>
            <person name="Koizawa K."/>
            <person name="Sone Y."/>
            <person name="Nakamura R."/>
            <person name="Pan-Hou H."/>
            <person name="Sakabe K."/>
        </authorList>
    </citation>
    <scope>NUCLEOTIDE SEQUENCE</scope>
    <source>
        <strain evidence="2">K-62</strain>
        <plasmid evidence="2">pMR68</plasmid>
    </source>
</reference>
<dbReference type="EMBL" id="AB714582">
    <property type="protein sequence ID" value="BAM13985.1"/>
    <property type="molecule type" value="Genomic_DNA"/>
</dbReference>
<proteinExistence type="predicted"/>
<keyword evidence="1" id="KW-0732">Signal</keyword>
<feature type="signal peptide" evidence="1">
    <location>
        <begin position="1"/>
        <end position="23"/>
    </location>
</feature>